<reference evidence="2" key="1">
    <citation type="journal article" date="2021" name="Nat. Commun.">
        <title>Genetic determinants of endophytism in the Arabidopsis root mycobiome.</title>
        <authorList>
            <person name="Mesny F."/>
            <person name="Miyauchi S."/>
            <person name="Thiergart T."/>
            <person name="Pickel B."/>
            <person name="Atanasova L."/>
            <person name="Karlsson M."/>
            <person name="Huettel B."/>
            <person name="Barry K.W."/>
            <person name="Haridas S."/>
            <person name="Chen C."/>
            <person name="Bauer D."/>
            <person name="Andreopoulos W."/>
            <person name="Pangilinan J."/>
            <person name="LaButti K."/>
            <person name="Riley R."/>
            <person name="Lipzen A."/>
            <person name="Clum A."/>
            <person name="Drula E."/>
            <person name="Henrissat B."/>
            <person name="Kohler A."/>
            <person name="Grigoriev I.V."/>
            <person name="Martin F.M."/>
            <person name="Hacquard S."/>
        </authorList>
    </citation>
    <scope>NUCLEOTIDE SEQUENCE</scope>
    <source>
        <strain evidence="2">MPI-CAGE-CH-0230</strain>
    </source>
</reference>
<feature type="signal peptide" evidence="1">
    <location>
        <begin position="1"/>
        <end position="20"/>
    </location>
</feature>
<gene>
    <name evidence="2" type="ORF">B0I36DRAFT_356890</name>
</gene>
<dbReference type="GeneID" id="70187256"/>
<name>A0A9P9BHN0_9PEZI</name>
<feature type="chain" id="PRO_5040110673" evidence="1">
    <location>
        <begin position="21"/>
        <end position="116"/>
    </location>
</feature>
<protein>
    <submittedName>
        <fullName evidence="2">Uncharacterized protein</fullName>
    </submittedName>
</protein>
<accession>A0A9P9BHN0</accession>
<keyword evidence="3" id="KW-1185">Reference proteome</keyword>
<evidence type="ECO:0000313" key="3">
    <source>
        <dbReference type="Proteomes" id="UP000756346"/>
    </source>
</evidence>
<evidence type="ECO:0000256" key="1">
    <source>
        <dbReference type="SAM" id="SignalP"/>
    </source>
</evidence>
<dbReference type="Proteomes" id="UP000756346">
    <property type="component" value="Unassembled WGS sequence"/>
</dbReference>
<proteinExistence type="predicted"/>
<evidence type="ECO:0000313" key="2">
    <source>
        <dbReference type="EMBL" id="KAH7007945.1"/>
    </source>
</evidence>
<sequence>MKTALAVIATVWVIAPGALAVGPRGAAECWVPARSIVSLMAIGMPPDCPKIQYPPKVDYSITCGSWGPFLRHLMCNGDHRESSDNLRHARRRMTAQYDGVLTTRSIKGHFVPVDAG</sequence>
<keyword evidence="1" id="KW-0732">Signal</keyword>
<dbReference type="AlphaFoldDB" id="A0A9P9BHN0"/>
<comment type="caution">
    <text evidence="2">The sequence shown here is derived from an EMBL/GenBank/DDBJ whole genome shotgun (WGS) entry which is preliminary data.</text>
</comment>
<dbReference type="RefSeq" id="XP_046003733.1">
    <property type="nucleotide sequence ID" value="XM_046157710.1"/>
</dbReference>
<dbReference type="EMBL" id="JAGTJQ010000021">
    <property type="protein sequence ID" value="KAH7007945.1"/>
    <property type="molecule type" value="Genomic_DNA"/>
</dbReference>
<organism evidence="2 3">
    <name type="scientific">Microdochium trichocladiopsis</name>
    <dbReference type="NCBI Taxonomy" id="1682393"/>
    <lineage>
        <taxon>Eukaryota</taxon>
        <taxon>Fungi</taxon>
        <taxon>Dikarya</taxon>
        <taxon>Ascomycota</taxon>
        <taxon>Pezizomycotina</taxon>
        <taxon>Sordariomycetes</taxon>
        <taxon>Xylariomycetidae</taxon>
        <taxon>Xylariales</taxon>
        <taxon>Microdochiaceae</taxon>
        <taxon>Microdochium</taxon>
    </lineage>
</organism>